<sequence length="218" mass="23697">MRKRTLVWMISSVVCSGTAFGQEIFTQGGTQGIGIGAAFSLGSSFGVHADFNGWNYGRGFNLGGNRYEGDVRLRQGGIYLDYFPFESRGWRVTAGVRFNDDSLTAVSQQNNGTYVFERKRFAVPPDATATATVKYPAAMPYFGLGFGHAPAGKGFGFVADIGVAYGVPKTTYTLSPSLAQIAGSNSALLISTGEQQLNDKAWRYRWYPVVQVGVSYRF</sequence>
<dbReference type="OrthoDB" id="517121at2"/>
<dbReference type="EMBL" id="FCOI02000032">
    <property type="protein sequence ID" value="SAK88841.1"/>
    <property type="molecule type" value="Genomic_DNA"/>
</dbReference>
<protein>
    <recommendedName>
        <fullName evidence="4">Outer membrane protein beta-barrel domain-containing protein</fullName>
    </recommendedName>
</protein>
<dbReference type="STRING" id="1777137.AWB76_06384"/>
<evidence type="ECO:0000313" key="3">
    <source>
        <dbReference type="Proteomes" id="UP000054624"/>
    </source>
</evidence>
<gene>
    <name evidence="2" type="ORF">AWB76_06384</name>
</gene>
<organism evidence="2 3">
    <name type="scientific">Caballeronia temeraria</name>
    <dbReference type="NCBI Taxonomy" id="1777137"/>
    <lineage>
        <taxon>Bacteria</taxon>
        <taxon>Pseudomonadati</taxon>
        <taxon>Pseudomonadota</taxon>
        <taxon>Betaproteobacteria</taxon>
        <taxon>Burkholderiales</taxon>
        <taxon>Burkholderiaceae</taxon>
        <taxon>Caballeronia</taxon>
    </lineage>
</organism>
<name>A0A158D2X7_9BURK</name>
<dbReference type="AlphaFoldDB" id="A0A158D2X7"/>
<proteinExistence type="predicted"/>
<reference evidence="3" key="1">
    <citation type="submission" date="2016-01" db="EMBL/GenBank/DDBJ databases">
        <authorList>
            <person name="Peeters Charlotte."/>
        </authorList>
    </citation>
    <scope>NUCLEOTIDE SEQUENCE [LARGE SCALE GENOMIC DNA]</scope>
</reference>
<keyword evidence="1" id="KW-0732">Signal</keyword>
<dbReference type="Proteomes" id="UP000054624">
    <property type="component" value="Unassembled WGS sequence"/>
</dbReference>
<keyword evidence="3" id="KW-1185">Reference proteome</keyword>
<accession>A0A158D2X7</accession>
<dbReference type="Gene3D" id="2.40.160.170">
    <property type="match status" value="1"/>
</dbReference>
<evidence type="ECO:0000256" key="1">
    <source>
        <dbReference type="SAM" id="SignalP"/>
    </source>
</evidence>
<feature type="chain" id="PRO_5007623595" description="Outer membrane protein beta-barrel domain-containing protein" evidence="1">
    <location>
        <begin position="22"/>
        <end position="218"/>
    </location>
</feature>
<evidence type="ECO:0000313" key="2">
    <source>
        <dbReference type="EMBL" id="SAK88841.1"/>
    </source>
</evidence>
<evidence type="ECO:0008006" key="4">
    <source>
        <dbReference type="Google" id="ProtNLM"/>
    </source>
</evidence>
<feature type="signal peptide" evidence="1">
    <location>
        <begin position="1"/>
        <end position="21"/>
    </location>
</feature>